<evidence type="ECO:0000256" key="8">
    <source>
        <dbReference type="PROSITE-ProRule" id="PRU00169"/>
    </source>
</evidence>
<feature type="modified residue" description="4-aspartylphosphate" evidence="8">
    <location>
        <position position="751"/>
    </location>
</feature>
<comment type="subcellular location">
    <subcellularLocation>
        <location evidence="2">Membrane</location>
    </subcellularLocation>
</comment>
<gene>
    <name evidence="13" type="ORF">TRP8649_04386</name>
</gene>
<feature type="transmembrane region" description="Helical" evidence="9">
    <location>
        <begin position="20"/>
        <end position="40"/>
    </location>
</feature>
<organism evidence="13 14">
    <name type="scientific">Pelagimonas phthalicica</name>
    <dbReference type="NCBI Taxonomy" id="1037362"/>
    <lineage>
        <taxon>Bacteria</taxon>
        <taxon>Pseudomonadati</taxon>
        <taxon>Pseudomonadota</taxon>
        <taxon>Alphaproteobacteria</taxon>
        <taxon>Rhodobacterales</taxon>
        <taxon>Roseobacteraceae</taxon>
        <taxon>Pelagimonas</taxon>
    </lineage>
</organism>
<dbReference type="InterPro" id="IPR001789">
    <property type="entry name" value="Sig_transdc_resp-reg_receiver"/>
</dbReference>
<evidence type="ECO:0000256" key="2">
    <source>
        <dbReference type="ARBA" id="ARBA00004370"/>
    </source>
</evidence>
<dbReference type="Pfam" id="PF02518">
    <property type="entry name" value="HATPase_c"/>
    <property type="match status" value="1"/>
</dbReference>
<evidence type="ECO:0000259" key="12">
    <source>
        <dbReference type="PROSITE" id="PS50839"/>
    </source>
</evidence>
<dbReference type="InterPro" id="IPR006189">
    <property type="entry name" value="CHASE_dom"/>
</dbReference>
<evidence type="ECO:0000259" key="11">
    <source>
        <dbReference type="PROSITE" id="PS50110"/>
    </source>
</evidence>
<dbReference type="PANTHER" id="PTHR43065">
    <property type="entry name" value="SENSOR HISTIDINE KINASE"/>
    <property type="match status" value="1"/>
</dbReference>
<dbReference type="InterPro" id="IPR042240">
    <property type="entry name" value="CHASE_sf"/>
</dbReference>
<dbReference type="Proteomes" id="UP000225972">
    <property type="component" value="Unassembled WGS sequence"/>
</dbReference>
<keyword evidence="6 9" id="KW-1133">Transmembrane helix</keyword>
<evidence type="ECO:0000259" key="10">
    <source>
        <dbReference type="PROSITE" id="PS50109"/>
    </source>
</evidence>
<dbReference type="InterPro" id="IPR004358">
    <property type="entry name" value="Sig_transdc_His_kin-like_C"/>
</dbReference>
<feature type="transmembrane region" description="Helical" evidence="9">
    <location>
        <begin position="269"/>
        <end position="294"/>
    </location>
</feature>
<reference evidence="14" key="1">
    <citation type="submission" date="2017-05" db="EMBL/GenBank/DDBJ databases">
        <authorList>
            <person name="Rodrigo-Torres L."/>
            <person name="Arahal R. D."/>
            <person name="Lucena T."/>
        </authorList>
    </citation>
    <scope>NUCLEOTIDE SEQUENCE [LARGE SCALE GENOMIC DNA]</scope>
    <source>
        <strain evidence="14">CECT 8649</strain>
    </source>
</reference>
<dbReference type="InterPro" id="IPR011006">
    <property type="entry name" value="CheY-like_superfamily"/>
</dbReference>
<dbReference type="GO" id="GO:0000155">
    <property type="term" value="F:phosphorelay sensor kinase activity"/>
    <property type="evidence" value="ECO:0007669"/>
    <property type="project" value="InterPro"/>
</dbReference>
<keyword evidence="14" id="KW-1185">Reference proteome</keyword>
<dbReference type="SUPFAM" id="SSF47384">
    <property type="entry name" value="Homodimeric domain of signal transducing histidine kinase"/>
    <property type="match status" value="1"/>
</dbReference>
<dbReference type="EMBL" id="FXXP01000003">
    <property type="protein sequence ID" value="SMX30243.1"/>
    <property type="molecule type" value="Genomic_DNA"/>
</dbReference>
<evidence type="ECO:0000256" key="9">
    <source>
        <dbReference type="SAM" id="Phobius"/>
    </source>
</evidence>
<keyword evidence="7 9" id="KW-0472">Membrane</keyword>
<dbReference type="InterPro" id="IPR003661">
    <property type="entry name" value="HisK_dim/P_dom"/>
</dbReference>
<evidence type="ECO:0000256" key="5">
    <source>
        <dbReference type="ARBA" id="ARBA00022692"/>
    </source>
</evidence>
<dbReference type="Gene3D" id="1.10.287.130">
    <property type="match status" value="1"/>
</dbReference>
<dbReference type="Pfam" id="PF00072">
    <property type="entry name" value="Response_reg"/>
    <property type="match status" value="1"/>
</dbReference>
<dbReference type="EC" id="2.7.13.3" evidence="3"/>
<dbReference type="AlphaFoldDB" id="A0A238JIN4"/>
<dbReference type="PROSITE" id="PS50110">
    <property type="entry name" value="RESPONSE_REGULATORY"/>
    <property type="match status" value="1"/>
</dbReference>
<dbReference type="RefSeq" id="WP_133840856.1">
    <property type="nucleotide sequence ID" value="NZ_FXXP01000003.1"/>
</dbReference>
<dbReference type="PRINTS" id="PR00344">
    <property type="entry name" value="BCTRLSENSOR"/>
</dbReference>
<evidence type="ECO:0000313" key="13">
    <source>
        <dbReference type="EMBL" id="SMX30243.1"/>
    </source>
</evidence>
<evidence type="ECO:0000256" key="7">
    <source>
        <dbReference type="ARBA" id="ARBA00023136"/>
    </source>
</evidence>
<dbReference type="SMART" id="SM01079">
    <property type="entry name" value="CHASE"/>
    <property type="match status" value="1"/>
</dbReference>
<dbReference type="Pfam" id="PF00512">
    <property type="entry name" value="HisKA"/>
    <property type="match status" value="1"/>
</dbReference>
<dbReference type="CDD" id="cd00082">
    <property type="entry name" value="HisKA"/>
    <property type="match status" value="1"/>
</dbReference>
<dbReference type="SMART" id="SM00387">
    <property type="entry name" value="HATPase_c"/>
    <property type="match status" value="1"/>
</dbReference>
<name>A0A238JIN4_9RHOB</name>
<evidence type="ECO:0000256" key="6">
    <source>
        <dbReference type="ARBA" id="ARBA00022989"/>
    </source>
</evidence>
<sequence>MNLSRPPSFSGRGSVLWVSVLQSLLIVVALAAMVFGINYFGRELQIKERRAEVSFQLELFHTKLQVEIDTGMQVARSIALFLSQSDALSEEAYARLAASAGVNKEALINIAWAPDLVISHVYPIAGNEALIGLDYRDLPTQIEQVQQVKDTGTPALIGPLSLVQGPKGVILRVPVFETTQGDPQFRGVLSLVYNLDLLLASVGMTDDGLGLEMALLTESGDVSVSLGTADYADWSAQNPVAEPISLLGRSWTLMAQPSGGWAQADMERVIMMAGLSIASLIIAIVSIAAIWLAASLKEAERKKGLSDQRFDSAVRNAPGVFFTYLQSHDGQDRLEFISERCRDIWECEPGDLYKDPSRLWGQDGAEQHLEWNATVSRALIEGERWNFVWSIVTPSGTEKWLEGWGHPNPDQSEGAKWDNFVLDITEDRKKDLELEQKAMQVLAAQKQESIGQLTGGVAHDFNNLLAVIMGNLELLLDDATDDGQKRLITNSLKATQRGADLTRNMLAFARKARLEPKLIELNQLVLDTGSWTRRVLPANIDVVTDLQPDLWAIEADPSSTESALLNLILNARDAMPLGGHLRISSKNMFVVEAQITTSGGDLPPGAYVVLTVEDTGTGIASEAQDMIFEPFYTTKSPGRGSGLGLSMVQGFMQQSGGAVAVVSTIGEGTTFKLFFNAVMKDPKAAQEETGSETEAAFSQARILLAEDEEAVRLVLVQSLEKMGYDVCAANSGDAAYLHFVQDQDFDLVLTDIVMPGKLQGPELCAKIRNDSPDMPVIFMSGYASMTDQALPNDDRTIRLTKPASQAQLKTAIETVLLRRDA</sequence>
<keyword evidence="4 8" id="KW-0597">Phosphoprotein</keyword>
<dbReference type="Pfam" id="PF03924">
    <property type="entry name" value="CHASE"/>
    <property type="match status" value="1"/>
</dbReference>
<evidence type="ECO:0000313" key="14">
    <source>
        <dbReference type="Proteomes" id="UP000225972"/>
    </source>
</evidence>
<dbReference type="InterPro" id="IPR036097">
    <property type="entry name" value="HisK_dim/P_sf"/>
</dbReference>
<evidence type="ECO:0000256" key="4">
    <source>
        <dbReference type="ARBA" id="ARBA00022553"/>
    </source>
</evidence>
<dbReference type="Gene3D" id="3.40.50.2300">
    <property type="match status" value="1"/>
</dbReference>
<evidence type="ECO:0000256" key="1">
    <source>
        <dbReference type="ARBA" id="ARBA00000085"/>
    </source>
</evidence>
<feature type="domain" description="Response regulatory" evidence="11">
    <location>
        <begin position="701"/>
        <end position="816"/>
    </location>
</feature>
<dbReference type="InterPro" id="IPR035965">
    <property type="entry name" value="PAS-like_dom_sf"/>
</dbReference>
<proteinExistence type="predicted"/>
<dbReference type="SUPFAM" id="SSF55874">
    <property type="entry name" value="ATPase domain of HSP90 chaperone/DNA topoisomerase II/histidine kinase"/>
    <property type="match status" value="1"/>
</dbReference>
<dbReference type="OrthoDB" id="9796100at2"/>
<dbReference type="PROSITE" id="PS50839">
    <property type="entry name" value="CHASE"/>
    <property type="match status" value="1"/>
</dbReference>
<dbReference type="GO" id="GO:0016020">
    <property type="term" value="C:membrane"/>
    <property type="evidence" value="ECO:0007669"/>
    <property type="project" value="UniProtKB-SubCell"/>
</dbReference>
<keyword evidence="5 9" id="KW-0812">Transmembrane</keyword>
<dbReference type="InterPro" id="IPR003594">
    <property type="entry name" value="HATPase_dom"/>
</dbReference>
<feature type="domain" description="CHASE" evidence="12">
    <location>
        <begin position="114"/>
        <end position="202"/>
    </location>
</feature>
<dbReference type="Gene3D" id="3.30.565.10">
    <property type="entry name" value="Histidine kinase-like ATPase, C-terminal domain"/>
    <property type="match status" value="1"/>
</dbReference>
<dbReference type="Gene3D" id="3.30.450.20">
    <property type="entry name" value="PAS domain"/>
    <property type="match status" value="1"/>
</dbReference>
<dbReference type="PROSITE" id="PS50109">
    <property type="entry name" value="HIS_KIN"/>
    <property type="match status" value="1"/>
</dbReference>
<feature type="domain" description="Histidine kinase" evidence="10">
    <location>
        <begin position="456"/>
        <end position="679"/>
    </location>
</feature>
<dbReference type="SUPFAM" id="SSF55785">
    <property type="entry name" value="PYP-like sensor domain (PAS domain)"/>
    <property type="match status" value="1"/>
</dbReference>
<evidence type="ECO:0000256" key="3">
    <source>
        <dbReference type="ARBA" id="ARBA00012438"/>
    </source>
</evidence>
<dbReference type="SMART" id="SM00448">
    <property type="entry name" value="REC"/>
    <property type="match status" value="1"/>
</dbReference>
<dbReference type="Gene3D" id="3.30.450.350">
    <property type="entry name" value="CHASE domain"/>
    <property type="match status" value="1"/>
</dbReference>
<dbReference type="SUPFAM" id="SSF52172">
    <property type="entry name" value="CheY-like"/>
    <property type="match status" value="1"/>
</dbReference>
<comment type="catalytic activity">
    <reaction evidence="1">
        <text>ATP + protein L-histidine = ADP + protein N-phospho-L-histidine.</text>
        <dbReference type="EC" id="2.7.13.3"/>
    </reaction>
</comment>
<dbReference type="PANTHER" id="PTHR43065:SF49">
    <property type="entry name" value="HISTIDINE KINASE"/>
    <property type="match status" value="1"/>
</dbReference>
<protein>
    <recommendedName>
        <fullName evidence="3">histidine kinase</fullName>
        <ecNumber evidence="3">2.7.13.3</ecNumber>
    </recommendedName>
</protein>
<accession>A0A238JIN4</accession>
<dbReference type="SMART" id="SM00388">
    <property type="entry name" value="HisKA"/>
    <property type="match status" value="1"/>
</dbReference>
<dbReference type="InterPro" id="IPR036890">
    <property type="entry name" value="HATPase_C_sf"/>
</dbReference>
<dbReference type="InterPro" id="IPR005467">
    <property type="entry name" value="His_kinase_dom"/>
</dbReference>